<evidence type="ECO:0000313" key="1">
    <source>
        <dbReference type="EMBL" id="QFF98326.1"/>
    </source>
</evidence>
<name>A0A5J6SK40_9BACI</name>
<sequence length="122" mass="14364">MLVTKVLPHDVALLAFDPLWANEPSQRTRSGGEGSSLTRWKASALQRKSQRQLSYDALFLKSELKHKTVSRRLVTLNRRRWIIKRLAVIHKNIYAEWNIRIDVFCNCNGIIVEIDVRYWIFK</sequence>
<reference evidence="1 2" key="1">
    <citation type="submission" date="2018-07" db="EMBL/GenBank/DDBJ databases">
        <title>Complete genome sequence of Psychrobacillus sp. PB01, isolated from iceberg, and comparative genome analysis of Psychrobacillus strains.</title>
        <authorList>
            <person name="Lee P.C."/>
        </authorList>
    </citation>
    <scope>NUCLEOTIDE SEQUENCE [LARGE SCALE GENOMIC DNA]</scope>
    <source>
        <strain evidence="1 2">PB01</strain>
    </source>
</reference>
<organism evidence="1 2">
    <name type="scientific">Psychrobacillus glaciei</name>
    <dbReference type="NCBI Taxonomy" id="2283160"/>
    <lineage>
        <taxon>Bacteria</taxon>
        <taxon>Bacillati</taxon>
        <taxon>Bacillota</taxon>
        <taxon>Bacilli</taxon>
        <taxon>Bacillales</taxon>
        <taxon>Bacillaceae</taxon>
        <taxon>Psychrobacillus</taxon>
    </lineage>
</organism>
<protein>
    <submittedName>
        <fullName evidence="1">Uncharacterized protein</fullName>
    </submittedName>
</protein>
<keyword evidence="2" id="KW-1185">Reference proteome</keyword>
<accession>A0A5J6SK40</accession>
<proteinExistence type="predicted"/>
<dbReference type="KEGG" id="psyo:PB01_05535"/>
<dbReference type="EMBL" id="CP031223">
    <property type="protein sequence ID" value="QFF98326.1"/>
    <property type="molecule type" value="Genomic_DNA"/>
</dbReference>
<evidence type="ECO:0000313" key="2">
    <source>
        <dbReference type="Proteomes" id="UP000325517"/>
    </source>
</evidence>
<dbReference type="Proteomes" id="UP000325517">
    <property type="component" value="Chromosome"/>
</dbReference>
<dbReference type="AlphaFoldDB" id="A0A5J6SK40"/>
<gene>
    <name evidence="1" type="ORF">PB01_05535</name>
</gene>